<dbReference type="InterPro" id="IPR004096">
    <property type="entry name" value="V4R"/>
</dbReference>
<name>A0A6G7VFH1_9GAMM</name>
<gene>
    <name evidence="2" type="primary">bchJ</name>
    <name evidence="2" type="ORF">GWK36_13265</name>
</gene>
<organism evidence="2 3">
    <name type="scientific">Caldichromatium japonicum</name>
    <dbReference type="NCBI Taxonomy" id="2699430"/>
    <lineage>
        <taxon>Bacteria</taxon>
        <taxon>Pseudomonadati</taxon>
        <taxon>Pseudomonadota</taxon>
        <taxon>Gammaproteobacteria</taxon>
        <taxon>Chromatiales</taxon>
        <taxon>Chromatiaceae</taxon>
        <taxon>Caldichromatium</taxon>
    </lineage>
</organism>
<evidence type="ECO:0000313" key="3">
    <source>
        <dbReference type="Proteomes" id="UP000502699"/>
    </source>
</evidence>
<dbReference type="EMBL" id="CP048029">
    <property type="protein sequence ID" value="QIK38789.1"/>
    <property type="molecule type" value="Genomic_DNA"/>
</dbReference>
<dbReference type="SUPFAM" id="SSF111126">
    <property type="entry name" value="Ligand-binding domain in the NO signalling and Golgi transport"/>
    <property type="match status" value="1"/>
</dbReference>
<reference evidence="3" key="1">
    <citation type="submission" date="2020-01" db="EMBL/GenBank/DDBJ databases">
        <title>Caldichromatium gen. nov., sp. nov., a thermophilic purple sulfur bacterium member of the family Chromatiaceae isolated from Nakabusa hot spring, Japan.</title>
        <authorList>
            <person name="Saini M.K."/>
            <person name="Hanada S."/>
            <person name="Tank M."/>
        </authorList>
    </citation>
    <scope>NUCLEOTIDE SEQUENCE [LARGE SCALE GENOMIC DNA]</scope>
    <source>
        <strain evidence="3">No.7</strain>
    </source>
</reference>
<dbReference type="GO" id="GO:0015979">
    <property type="term" value="P:photosynthesis"/>
    <property type="evidence" value="ECO:0007669"/>
    <property type="project" value="InterPro"/>
</dbReference>
<sequence length="209" mass="22830">MQHCPASFQDVVVKPDNQGRIGPNAIIRIHESLIEQRGRECAEAVFKQAELPRYLAALPETMVPEAEVIALHQALRVELGVVEARAIGRDAGRRTGDYLLACRIPKPAQWLLKHLPAPLAAPLLLKAIAANAWTFVGTGRFTIEPGSRPSIRIDDSPLCRGAQADVPLCDFYAGTFECLLQTLVHPGARVTETQCAAQGAPYCRFALSW</sequence>
<dbReference type="InterPro" id="IPR010249">
    <property type="entry name" value="BchJ"/>
</dbReference>
<proteinExistence type="predicted"/>
<accession>A0A6G7VFH1</accession>
<dbReference type="PANTHER" id="PTHR35090">
    <property type="entry name" value="DNA-DIRECTED RNA POLYMERASE SUBUNIT I"/>
    <property type="match status" value="1"/>
</dbReference>
<dbReference type="Pfam" id="PF02830">
    <property type="entry name" value="V4R"/>
    <property type="match status" value="1"/>
</dbReference>
<dbReference type="AlphaFoldDB" id="A0A6G7VFH1"/>
<protein>
    <submittedName>
        <fullName evidence="2">Bacteriochlorophyll 4-vinyl reductase</fullName>
    </submittedName>
</protein>
<evidence type="ECO:0000313" key="2">
    <source>
        <dbReference type="EMBL" id="QIK38789.1"/>
    </source>
</evidence>
<dbReference type="GO" id="GO:0030494">
    <property type="term" value="P:bacteriochlorophyll biosynthetic process"/>
    <property type="evidence" value="ECO:0007669"/>
    <property type="project" value="InterPro"/>
</dbReference>
<dbReference type="Proteomes" id="UP000502699">
    <property type="component" value="Chromosome"/>
</dbReference>
<dbReference type="InterPro" id="IPR024096">
    <property type="entry name" value="NO_sig/Golgi_transp_ligand-bd"/>
</dbReference>
<dbReference type="KEGG" id="cjap:GWK36_13265"/>
<dbReference type="PANTHER" id="PTHR35090:SF1">
    <property type="entry name" value="SLR0144 PROTEIN"/>
    <property type="match status" value="1"/>
</dbReference>
<feature type="domain" description="4-vinyl reductase 4VR" evidence="1">
    <location>
        <begin position="148"/>
        <end position="209"/>
    </location>
</feature>
<dbReference type="NCBIfam" id="TIGR02019">
    <property type="entry name" value="BchJ"/>
    <property type="match status" value="1"/>
</dbReference>
<dbReference type="Gene3D" id="3.30.1380.20">
    <property type="entry name" value="Trafficking protein particle complex subunit 3"/>
    <property type="match status" value="1"/>
</dbReference>
<dbReference type="SMART" id="SM00989">
    <property type="entry name" value="V4R"/>
    <property type="match status" value="1"/>
</dbReference>
<evidence type="ECO:0000259" key="1">
    <source>
        <dbReference type="SMART" id="SM00989"/>
    </source>
</evidence>
<keyword evidence="3" id="KW-1185">Reference proteome</keyword>